<sequence>MSSTSERSTYPGYNELKTYLKQLETKLFTSLSGHNCCGAVNPKIYSKFLKLPLLLLQLPTIFVGLWGMAFKTAPLSFPDDFNNLKIQEGNSSRARSDLGELL</sequence>
<proteinExistence type="predicted"/>
<dbReference type="Proteomes" id="UP000789920">
    <property type="component" value="Unassembled WGS sequence"/>
</dbReference>
<evidence type="ECO:0000313" key="1">
    <source>
        <dbReference type="EMBL" id="CAG8815790.1"/>
    </source>
</evidence>
<dbReference type="EMBL" id="CAJVQC010077705">
    <property type="protein sequence ID" value="CAG8815790.1"/>
    <property type="molecule type" value="Genomic_DNA"/>
</dbReference>
<name>A0ACA9RX59_9GLOM</name>
<evidence type="ECO:0000313" key="2">
    <source>
        <dbReference type="Proteomes" id="UP000789920"/>
    </source>
</evidence>
<accession>A0ACA9RX59</accession>
<protein>
    <submittedName>
        <fullName evidence="1">22283_t:CDS:1</fullName>
    </submittedName>
</protein>
<comment type="caution">
    <text evidence="1">The sequence shown here is derived from an EMBL/GenBank/DDBJ whole genome shotgun (WGS) entry which is preliminary data.</text>
</comment>
<keyword evidence="2" id="KW-1185">Reference proteome</keyword>
<reference evidence="1" key="1">
    <citation type="submission" date="2021-06" db="EMBL/GenBank/DDBJ databases">
        <authorList>
            <person name="Kallberg Y."/>
            <person name="Tangrot J."/>
            <person name="Rosling A."/>
        </authorList>
    </citation>
    <scope>NUCLEOTIDE SEQUENCE</scope>
    <source>
        <strain evidence="1">MA461A</strain>
    </source>
</reference>
<organism evidence="1 2">
    <name type="scientific">Racocetra persica</name>
    <dbReference type="NCBI Taxonomy" id="160502"/>
    <lineage>
        <taxon>Eukaryota</taxon>
        <taxon>Fungi</taxon>
        <taxon>Fungi incertae sedis</taxon>
        <taxon>Mucoromycota</taxon>
        <taxon>Glomeromycotina</taxon>
        <taxon>Glomeromycetes</taxon>
        <taxon>Diversisporales</taxon>
        <taxon>Gigasporaceae</taxon>
        <taxon>Racocetra</taxon>
    </lineage>
</organism>
<feature type="non-terminal residue" evidence="1">
    <location>
        <position position="102"/>
    </location>
</feature>
<gene>
    <name evidence="1" type="ORF">RPERSI_LOCUS24311</name>
</gene>